<keyword evidence="3" id="KW-1185">Reference proteome</keyword>
<feature type="non-terminal residue" evidence="2">
    <location>
        <position position="1"/>
    </location>
</feature>
<proteinExistence type="predicted"/>
<evidence type="ECO:0000313" key="2">
    <source>
        <dbReference type="EMBL" id="CAD7001444.1"/>
    </source>
</evidence>
<feature type="region of interest" description="Disordered" evidence="1">
    <location>
        <begin position="127"/>
        <end position="152"/>
    </location>
</feature>
<reference evidence="2" key="1">
    <citation type="submission" date="2020-11" db="EMBL/GenBank/DDBJ databases">
        <authorList>
            <person name="Whitehead M."/>
        </authorList>
    </citation>
    <scope>NUCLEOTIDE SEQUENCE</scope>
    <source>
        <strain evidence="2">EGII</strain>
    </source>
</reference>
<sequence length="152" mass="17611">MNILFEQDMLTLDPQNKQSVNQQNRQSNDNQHANLQNPEILTGRITVITTLKTGKITVITTLKIPTDRIIAITTLEILTDKITVVAIPNFNRQNYGNNNHQNYPNTTQQNHNYQNRYDSLRQLNPAQKEFSQQHPRYPSPEPRTQYELVGNL</sequence>
<protein>
    <submittedName>
        <fullName evidence="2">(Mediterranean fruit fly) hypothetical protein</fullName>
    </submittedName>
</protein>
<name>A0A811URW0_CERCA</name>
<comment type="caution">
    <text evidence="2">The sequence shown here is derived from an EMBL/GenBank/DDBJ whole genome shotgun (WGS) entry which is preliminary data.</text>
</comment>
<dbReference type="AlphaFoldDB" id="A0A811URW0"/>
<organism evidence="2 3">
    <name type="scientific">Ceratitis capitata</name>
    <name type="common">Mediterranean fruit fly</name>
    <name type="synonym">Tephritis capitata</name>
    <dbReference type="NCBI Taxonomy" id="7213"/>
    <lineage>
        <taxon>Eukaryota</taxon>
        <taxon>Metazoa</taxon>
        <taxon>Ecdysozoa</taxon>
        <taxon>Arthropoda</taxon>
        <taxon>Hexapoda</taxon>
        <taxon>Insecta</taxon>
        <taxon>Pterygota</taxon>
        <taxon>Neoptera</taxon>
        <taxon>Endopterygota</taxon>
        <taxon>Diptera</taxon>
        <taxon>Brachycera</taxon>
        <taxon>Muscomorpha</taxon>
        <taxon>Tephritoidea</taxon>
        <taxon>Tephritidae</taxon>
        <taxon>Ceratitis</taxon>
        <taxon>Ceratitis</taxon>
    </lineage>
</organism>
<dbReference type="Proteomes" id="UP000606786">
    <property type="component" value="Unassembled WGS sequence"/>
</dbReference>
<feature type="region of interest" description="Disordered" evidence="1">
    <location>
        <begin position="15"/>
        <end position="37"/>
    </location>
</feature>
<dbReference type="EMBL" id="CAJHJT010000023">
    <property type="protein sequence ID" value="CAD7001444.1"/>
    <property type="molecule type" value="Genomic_DNA"/>
</dbReference>
<gene>
    <name evidence="2" type="ORF">CCAP1982_LOCUS9941</name>
</gene>
<evidence type="ECO:0000256" key="1">
    <source>
        <dbReference type="SAM" id="MobiDB-lite"/>
    </source>
</evidence>
<accession>A0A811URW0</accession>
<evidence type="ECO:0000313" key="3">
    <source>
        <dbReference type="Proteomes" id="UP000606786"/>
    </source>
</evidence>